<reference evidence="1 2" key="1">
    <citation type="submission" date="2017-03" db="EMBL/GenBank/DDBJ databases">
        <title>Genomes of endolithic fungi from Antarctica.</title>
        <authorList>
            <person name="Coleine C."/>
            <person name="Masonjones S."/>
            <person name="Stajich J.E."/>
        </authorList>
    </citation>
    <scope>NUCLEOTIDE SEQUENCE [LARGE SCALE GENOMIC DNA]</scope>
    <source>
        <strain evidence="1 2">CCFEE 5311</strain>
    </source>
</reference>
<name>A0A4U0U962_9PEZI</name>
<dbReference type="AlphaFoldDB" id="A0A4U0U962"/>
<evidence type="ECO:0000313" key="2">
    <source>
        <dbReference type="Proteomes" id="UP000310066"/>
    </source>
</evidence>
<gene>
    <name evidence="1" type="ORF">B0A54_14767</name>
</gene>
<evidence type="ECO:0008006" key="3">
    <source>
        <dbReference type="Google" id="ProtNLM"/>
    </source>
</evidence>
<dbReference type="PANTHER" id="PTHR31687">
    <property type="match status" value="1"/>
</dbReference>
<protein>
    <recommendedName>
        <fullName evidence="3">Uracil catabolism protein 4</fullName>
    </recommendedName>
</protein>
<comment type="caution">
    <text evidence="1">The sequence shown here is derived from an EMBL/GenBank/DDBJ whole genome shotgun (WGS) entry which is preliminary data.</text>
</comment>
<sequence>MVGVPSRAALLRSLGQSLSAQQDVFGPDGRPGNVVDHVLRHSRDNKADLHDFWDTLQQLLIPIWPKDRTLVAGQPVGDAWPLRTLERQADPQDPTANIQPFHKLSQWLTYSLLVPFERILGVQWLNADSLTALAEYRNGGLFVDLGALTLKPEALERGRKASGHDLPLFDANDDVIVEWRAMTVALCDMVHEKVLKRIPDEHLTIAQVLEAGTWKSGRELAAQKRPETKSSPILIKSDGTLF</sequence>
<evidence type="ECO:0000313" key="1">
    <source>
        <dbReference type="EMBL" id="TKA31873.1"/>
    </source>
</evidence>
<organism evidence="1 2">
    <name type="scientific">Friedmanniomyces endolithicus</name>
    <dbReference type="NCBI Taxonomy" id="329885"/>
    <lineage>
        <taxon>Eukaryota</taxon>
        <taxon>Fungi</taxon>
        <taxon>Dikarya</taxon>
        <taxon>Ascomycota</taxon>
        <taxon>Pezizomycotina</taxon>
        <taxon>Dothideomycetes</taxon>
        <taxon>Dothideomycetidae</taxon>
        <taxon>Mycosphaerellales</taxon>
        <taxon>Teratosphaeriaceae</taxon>
        <taxon>Friedmanniomyces</taxon>
    </lineage>
</organism>
<dbReference type="STRING" id="329885.A0A4U0U962"/>
<dbReference type="InterPro" id="IPR012469">
    <property type="entry name" value="DUF1688"/>
</dbReference>
<dbReference type="OrthoDB" id="2153176at2759"/>
<dbReference type="Proteomes" id="UP000310066">
    <property type="component" value="Unassembled WGS sequence"/>
</dbReference>
<dbReference type="EMBL" id="NAJP01000093">
    <property type="protein sequence ID" value="TKA31873.1"/>
    <property type="molecule type" value="Genomic_DNA"/>
</dbReference>
<dbReference type="Pfam" id="PF07958">
    <property type="entry name" value="DUF1688"/>
    <property type="match status" value="1"/>
</dbReference>
<proteinExistence type="predicted"/>
<dbReference type="PANTHER" id="PTHR31687:SF3">
    <property type="entry name" value="PROTEIN URG3"/>
    <property type="match status" value="1"/>
</dbReference>
<accession>A0A4U0U962</accession>